<keyword evidence="4" id="KW-0406">Ion transport</keyword>
<dbReference type="EMBL" id="KF612493">
    <property type="protein sequence ID" value="AIL48751.1"/>
    <property type="molecule type" value="mRNA"/>
</dbReference>
<feature type="signal peptide" evidence="3">
    <location>
        <begin position="1"/>
        <end position="23"/>
    </location>
</feature>
<dbReference type="SUPFAM" id="SSF57095">
    <property type="entry name" value="Scorpion toxin-like"/>
    <property type="match status" value="1"/>
</dbReference>
<keyword evidence="4" id="KW-0813">Transport</keyword>
<evidence type="ECO:0000313" key="4">
    <source>
        <dbReference type="EMBL" id="AIL48751.1"/>
    </source>
</evidence>
<protein>
    <submittedName>
        <fullName evidence="4">Potassium channel blocker pMeKTx14-1</fullName>
    </submittedName>
</protein>
<keyword evidence="3" id="KW-0732">Signal</keyword>
<keyword evidence="4" id="KW-0407">Ion channel</keyword>
<name>A0A088DB16_MESEU</name>
<evidence type="ECO:0000256" key="3">
    <source>
        <dbReference type="SAM" id="SignalP"/>
    </source>
</evidence>
<proteinExistence type="evidence at transcript level"/>
<dbReference type="InterPro" id="IPR036574">
    <property type="entry name" value="Scorpion_toxin-like_sf"/>
</dbReference>
<accession>A0A088DB16</accession>
<evidence type="ECO:0000256" key="1">
    <source>
        <dbReference type="ARBA" id="ARBA00004613"/>
    </source>
</evidence>
<keyword evidence="2" id="KW-0964">Secreted</keyword>
<feature type="chain" id="PRO_5001836535" evidence="3">
    <location>
        <begin position="24"/>
        <end position="55"/>
    </location>
</feature>
<organism evidence="4">
    <name type="scientific">Mesobuthus eupeus</name>
    <name type="common">Lesser Asian scorpion</name>
    <name type="synonym">Buthus eupeus</name>
    <dbReference type="NCBI Taxonomy" id="34648"/>
    <lineage>
        <taxon>Eukaryota</taxon>
        <taxon>Metazoa</taxon>
        <taxon>Ecdysozoa</taxon>
        <taxon>Arthropoda</taxon>
        <taxon>Chelicerata</taxon>
        <taxon>Arachnida</taxon>
        <taxon>Scorpiones</taxon>
        <taxon>Buthida</taxon>
        <taxon>Buthoidea</taxon>
        <taxon>Buthidae</taxon>
        <taxon>Mesobuthus</taxon>
    </lineage>
</organism>
<dbReference type="GO" id="GO:0005576">
    <property type="term" value="C:extracellular region"/>
    <property type="evidence" value="ECO:0007669"/>
    <property type="project" value="UniProtKB-SubCell"/>
</dbReference>
<sequence>MKIFFAILLILAICSMAIWTVNGTAIAVRCSSDADCFGKCPGYPPCKDKFCSCTG</sequence>
<reference evidence="4" key="1">
    <citation type="submission" date="2013-09" db="EMBL/GenBank/DDBJ databases">
        <title>Variability of potassium channel blockers in Mesobuthus eupeus.</title>
        <authorList>
            <person name="Kuzmenkov A.I."/>
            <person name="Vassilevski A.A."/>
            <person name="Grishin E.V."/>
        </authorList>
    </citation>
    <scope>NUCLEOTIDE SEQUENCE</scope>
</reference>
<evidence type="ECO:0000256" key="2">
    <source>
        <dbReference type="ARBA" id="ARBA00022525"/>
    </source>
</evidence>
<dbReference type="AlphaFoldDB" id="A0A088DB16"/>
<comment type="subcellular location">
    <subcellularLocation>
        <location evidence="1">Secreted</location>
    </subcellularLocation>
</comment>
<dbReference type="GO" id="GO:0034220">
    <property type="term" value="P:monoatomic ion transmembrane transport"/>
    <property type="evidence" value="ECO:0007669"/>
    <property type="project" value="UniProtKB-KW"/>
</dbReference>